<feature type="binding site" evidence="7">
    <location>
        <begin position="253"/>
        <end position="256"/>
    </location>
    <ligand>
        <name>GTP</name>
        <dbReference type="ChEBI" id="CHEBI:37565"/>
    </ligand>
</feature>
<feature type="domain" description="Hflx-type G" evidence="9">
    <location>
        <begin position="200"/>
        <end position="367"/>
    </location>
</feature>
<feature type="binding site" evidence="7">
    <location>
        <begin position="231"/>
        <end position="235"/>
    </location>
    <ligand>
        <name>GTP</name>
        <dbReference type="ChEBI" id="CHEBI:37565"/>
    </ligand>
</feature>
<dbReference type="PANTHER" id="PTHR10229:SF0">
    <property type="entry name" value="GTP-BINDING PROTEIN 6-RELATED"/>
    <property type="match status" value="1"/>
</dbReference>
<evidence type="ECO:0000256" key="4">
    <source>
        <dbReference type="ARBA" id="ARBA00022842"/>
    </source>
</evidence>
<dbReference type="HAMAP" id="MF_00900">
    <property type="entry name" value="GTPase_HflX"/>
    <property type="match status" value="1"/>
</dbReference>
<feature type="binding site" evidence="8">
    <location>
        <position position="213"/>
    </location>
    <ligand>
        <name>Mg(2+)</name>
        <dbReference type="ChEBI" id="CHEBI:18420"/>
    </ligand>
</feature>
<evidence type="ECO:0000256" key="5">
    <source>
        <dbReference type="ARBA" id="ARBA00023134"/>
    </source>
</evidence>
<name>A0AB33Z3K1_9GAMM</name>
<dbReference type="CDD" id="cd01878">
    <property type="entry name" value="HflX"/>
    <property type="match status" value="1"/>
</dbReference>
<comment type="subunit">
    <text evidence="6">Monomer. Associates with the 50S ribosomal subunit.</text>
</comment>
<evidence type="ECO:0000256" key="1">
    <source>
        <dbReference type="ARBA" id="ARBA00022490"/>
    </source>
</evidence>
<dbReference type="InterPro" id="IPR042108">
    <property type="entry name" value="GTPase_HflX_N_sf"/>
</dbReference>
<keyword evidence="1 6" id="KW-0963">Cytoplasm</keyword>
<dbReference type="Pfam" id="PF16360">
    <property type="entry name" value="GTP-bdg_M"/>
    <property type="match status" value="1"/>
</dbReference>
<keyword evidence="2 8" id="KW-0479">Metal-binding</keyword>
<dbReference type="InterPro" id="IPR030394">
    <property type="entry name" value="G_HFLX_dom"/>
</dbReference>
<keyword evidence="11" id="KW-1185">Reference proteome</keyword>
<keyword evidence="4 8" id="KW-0460">Magnesium</keyword>
<dbReference type="EMBL" id="ASHL01000002">
    <property type="protein sequence ID" value="EPD13613.1"/>
    <property type="molecule type" value="Genomic_DNA"/>
</dbReference>
<dbReference type="InterPro" id="IPR027417">
    <property type="entry name" value="P-loop_NTPase"/>
</dbReference>
<dbReference type="PRINTS" id="PR00326">
    <property type="entry name" value="GTP1OBG"/>
</dbReference>
<dbReference type="Proteomes" id="UP000015462">
    <property type="component" value="Unassembled WGS sequence"/>
</dbReference>
<organism evidence="10 11">
    <name type="scientific">Cycloclasticus pugetii</name>
    <dbReference type="NCBI Taxonomy" id="34068"/>
    <lineage>
        <taxon>Bacteria</taxon>
        <taxon>Pseudomonadati</taxon>
        <taxon>Pseudomonadota</taxon>
        <taxon>Gammaproteobacteria</taxon>
        <taxon>Thiotrichales</taxon>
        <taxon>Piscirickettsiaceae</taxon>
        <taxon>Cycloclasticus</taxon>
    </lineage>
</organism>
<proteinExistence type="inferred from homology"/>
<dbReference type="GO" id="GO:0008233">
    <property type="term" value="F:peptidase activity"/>
    <property type="evidence" value="ECO:0007669"/>
    <property type="project" value="UniProtKB-KW"/>
</dbReference>
<keyword evidence="5 6" id="KW-0342">GTP-binding</keyword>
<dbReference type="PIRSF" id="PIRSF006809">
    <property type="entry name" value="GTP-binding_hflX_prd"/>
    <property type="match status" value="1"/>
</dbReference>
<comment type="caution">
    <text evidence="10">The sequence shown here is derived from an EMBL/GenBank/DDBJ whole genome shotgun (WGS) entry which is preliminary data.</text>
</comment>
<dbReference type="GO" id="GO:0046872">
    <property type="term" value="F:metal ion binding"/>
    <property type="evidence" value="ECO:0007669"/>
    <property type="project" value="UniProtKB-KW"/>
</dbReference>
<feature type="binding site" evidence="8">
    <location>
        <position position="233"/>
    </location>
    <ligand>
        <name>Mg(2+)</name>
        <dbReference type="ChEBI" id="CHEBI:18420"/>
    </ligand>
</feature>
<dbReference type="PANTHER" id="PTHR10229">
    <property type="entry name" value="GTP-BINDING PROTEIN HFLX"/>
    <property type="match status" value="1"/>
</dbReference>
<sequence length="419" mass="47147">MELFDRPGTGERALIVHLSINESFSEDDLSEFEQLVISANVEPLATVTGSRRSPDARFFVGKGKLDEVKHQLHETCADIVLFNHTLSPSQQRNLEKELEVRVLDRTNLILDIFAQRAQSFEGKLQVELAQLQHLSTRLIRGWTHLERQKGGIGLRGPGETQLETDRRLIGQRIRQIKTRLTKVNKQRDQGRRSRQRADVPTVSLVGYTNAGKSTLFNALTNSAIYAADQLFATLDPTLRQVKLPDYGELVLADTVGFIQNLPHELVAAFRSTLQETIEADLLLHVVDASSPNRQEQIHEVNSVLKEIGADNIPQVMVYNKIDCLPAVDAHVDKDETDSVNAVWLSAMDGDGINLLLETLSTLCHDENTRMSVVLKPEQAKLRAKLFQVAQILKEENRDDGCWVIELNISNKYKHLLTTI</sequence>
<dbReference type="InterPro" id="IPR006073">
    <property type="entry name" value="GTP-bd"/>
</dbReference>
<evidence type="ECO:0000256" key="2">
    <source>
        <dbReference type="ARBA" id="ARBA00022723"/>
    </source>
</evidence>
<dbReference type="Gene3D" id="3.40.50.300">
    <property type="entry name" value="P-loop containing nucleotide triphosphate hydrolases"/>
    <property type="match status" value="1"/>
</dbReference>
<evidence type="ECO:0000259" key="9">
    <source>
        <dbReference type="PROSITE" id="PS51705"/>
    </source>
</evidence>
<dbReference type="Pfam" id="PF13167">
    <property type="entry name" value="GTP-bdg_N"/>
    <property type="match status" value="1"/>
</dbReference>
<protein>
    <recommendedName>
        <fullName evidence="6">GTPase HflX</fullName>
    </recommendedName>
    <alternativeName>
        <fullName evidence="6">GTP-binding protein HflX</fullName>
    </alternativeName>
</protein>
<comment type="subcellular location">
    <subcellularLocation>
        <location evidence="6">Cytoplasm</location>
    </subcellularLocation>
    <text evidence="6">May associate with membranes.</text>
</comment>
<dbReference type="GO" id="GO:0043022">
    <property type="term" value="F:ribosome binding"/>
    <property type="evidence" value="ECO:0007669"/>
    <property type="project" value="TreeGrafter"/>
</dbReference>
<dbReference type="FunFam" id="3.40.50.11060:FF:000001">
    <property type="entry name" value="GTPase HflX"/>
    <property type="match status" value="1"/>
</dbReference>
<dbReference type="AlphaFoldDB" id="A0AB33Z3K1"/>
<dbReference type="Gene3D" id="3.40.50.11060">
    <property type="entry name" value="GTPase HflX, N-terminal domain"/>
    <property type="match status" value="1"/>
</dbReference>
<evidence type="ECO:0000313" key="10">
    <source>
        <dbReference type="EMBL" id="EPD13613.1"/>
    </source>
</evidence>
<evidence type="ECO:0000256" key="8">
    <source>
        <dbReference type="PIRSR" id="PIRSR006809-2"/>
    </source>
</evidence>
<reference evidence="10 11" key="1">
    <citation type="journal article" date="2013" name="Genome Announc.">
        <title>Genome Sequence of the Pyrene- and Fluoranthene-Degrading Bacterium Cycloclasticus sp. Strain PY97M.</title>
        <authorList>
            <person name="Cui Z."/>
            <person name="Xu G."/>
            <person name="Li Q."/>
            <person name="Gao W."/>
            <person name="Zheng L."/>
        </authorList>
    </citation>
    <scope>NUCLEOTIDE SEQUENCE [LARGE SCALE GENOMIC DNA]</scope>
    <source>
        <strain evidence="10 11">PY97M</strain>
    </source>
</reference>
<gene>
    <name evidence="6" type="primary">hflX</name>
    <name evidence="10" type="ORF">L196_03731</name>
</gene>
<accession>A0AB33Z3K1</accession>
<dbReference type="NCBIfam" id="TIGR03156">
    <property type="entry name" value="GTP_HflX"/>
    <property type="match status" value="1"/>
</dbReference>
<feature type="binding site" evidence="7">
    <location>
        <begin position="206"/>
        <end position="213"/>
    </location>
    <ligand>
        <name>GTP</name>
        <dbReference type="ChEBI" id="CHEBI:37565"/>
    </ligand>
</feature>
<evidence type="ECO:0000313" key="11">
    <source>
        <dbReference type="Proteomes" id="UP000015462"/>
    </source>
</evidence>
<dbReference type="InterPro" id="IPR025121">
    <property type="entry name" value="GTPase_HflX_N"/>
</dbReference>
<dbReference type="FunFam" id="3.40.50.300:FF:000173">
    <property type="entry name" value="GTPase HflX"/>
    <property type="match status" value="1"/>
</dbReference>
<comment type="function">
    <text evidence="6">GTPase that associates with the 50S ribosomal subunit and may have a role during protein synthesis or ribosome biogenesis.</text>
</comment>
<comment type="cofactor">
    <cofactor evidence="8">
        <name>Mg(2+)</name>
        <dbReference type="ChEBI" id="CHEBI:18420"/>
    </cofactor>
</comment>
<dbReference type="Pfam" id="PF01926">
    <property type="entry name" value="MMR_HSR1"/>
    <property type="match status" value="1"/>
</dbReference>
<dbReference type="InterPro" id="IPR016496">
    <property type="entry name" value="GTPase_HflX"/>
</dbReference>
<dbReference type="GO" id="GO:0006508">
    <property type="term" value="P:proteolysis"/>
    <property type="evidence" value="ECO:0007669"/>
    <property type="project" value="UniProtKB-KW"/>
</dbReference>
<dbReference type="RefSeq" id="WP_016390009.1">
    <property type="nucleotide sequence ID" value="NZ_JBLHXE010000006.1"/>
</dbReference>
<dbReference type="GO" id="GO:0003924">
    <property type="term" value="F:GTPase activity"/>
    <property type="evidence" value="ECO:0007669"/>
    <property type="project" value="UniProtKB-UniRule"/>
</dbReference>
<dbReference type="PROSITE" id="PS51705">
    <property type="entry name" value="G_HFLX"/>
    <property type="match status" value="1"/>
</dbReference>
<dbReference type="Gene3D" id="6.10.250.2860">
    <property type="match status" value="1"/>
</dbReference>
<evidence type="ECO:0000256" key="3">
    <source>
        <dbReference type="ARBA" id="ARBA00022741"/>
    </source>
</evidence>
<keyword evidence="10" id="KW-0645">Protease</keyword>
<evidence type="ECO:0000256" key="6">
    <source>
        <dbReference type="HAMAP-Rule" id="MF_00900"/>
    </source>
</evidence>
<dbReference type="SUPFAM" id="SSF52540">
    <property type="entry name" value="P-loop containing nucleoside triphosphate hydrolases"/>
    <property type="match status" value="1"/>
</dbReference>
<evidence type="ECO:0000256" key="7">
    <source>
        <dbReference type="PIRSR" id="PIRSR006809-1"/>
    </source>
</evidence>
<feature type="binding site" evidence="7">
    <location>
        <begin position="319"/>
        <end position="322"/>
    </location>
    <ligand>
        <name>GTP</name>
        <dbReference type="ChEBI" id="CHEBI:37565"/>
    </ligand>
</feature>
<keyword evidence="3 6" id="KW-0547">Nucleotide-binding</keyword>
<keyword evidence="10" id="KW-0378">Hydrolase</keyword>
<dbReference type="GO" id="GO:0005737">
    <property type="term" value="C:cytoplasm"/>
    <property type="evidence" value="ECO:0007669"/>
    <property type="project" value="UniProtKB-SubCell"/>
</dbReference>
<dbReference type="GO" id="GO:0005525">
    <property type="term" value="F:GTP binding"/>
    <property type="evidence" value="ECO:0007669"/>
    <property type="project" value="UniProtKB-UniRule"/>
</dbReference>
<comment type="similarity">
    <text evidence="6">Belongs to the TRAFAC class OBG-HflX-like GTPase superfamily. HflX GTPase family.</text>
</comment>
<dbReference type="InterPro" id="IPR032305">
    <property type="entry name" value="GTP-bd_M"/>
</dbReference>
<dbReference type="NCBIfam" id="NF008280">
    <property type="entry name" value="PRK11058.1"/>
    <property type="match status" value="1"/>
</dbReference>